<gene>
    <name evidence="1" type="ORF">PVOR_12395</name>
</gene>
<dbReference type="EMBL" id="ADHJ01000018">
    <property type="protein sequence ID" value="EFU41731.1"/>
    <property type="molecule type" value="Genomic_DNA"/>
</dbReference>
<evidence type="ECO:0000313" key="2">
    <source>
        <dbReference type="Proteomes" id="UP000003094"/>
    </source>
</evidence>
<organism evidence="1 2">
    <name type="scientific">Paenibacillus vortex V453</name>
    <dbReference type="NCBI Taxonomy" id="715225"/>
    <lineage>
        <taxon>Bacteria</taxon>
        <taxon>Bacillati</taxon>
        <taxon>Bacillota</taxon>
        <taxon>Bacilli</taxon>
        <taxon>Bacillales</taxon>
        <taxon>Paenibacillaceae</taxon>
        <taxon>Paenibacillus</taxon>
    </lineage>
</organism>
<evidence type="ECO:0000313" key="1">
    <source>
        <dbReference type="EMBL" id="EFU41731.1"/>
    </source>
</evidence>
<name>A0A2R9SWM1_9BACL</name>
<dbReference type="KEGG" id="pvo:PVOR_12395"/>
<keyword evidence="2" id="KW-1185">Reference proteome</keyword>
<sequence>MANILMFVMFAAGFILSIDERKTIAFLIQEEV</sequence>
<proteinExistence type="predicted"/>
<comment type="caution">
    <text evidence="1">The sequence shown here is derived from an EMBL/GenBank/DDBJ whole genome shotgun (WGS) entry which is preliminary data.</text>
</comment>
<dbReference type="AlphaFoldDB" id="A0A2R9SWM1"/>
<protein>
    <submittedName>
        <fullName evidence="1">Uncharacterized protein</fullName>
    </submittedName>
</protein>
<reference evidence="1 2" key="1">
    <citation type="journal article" date="2010" name="BMC Genomics">
        <title>Genome sequence of the pattern forming Paenibacillus vortex bacterium reveals potential for thriving in complex environments.</title>
        <authorList>
            <person name="Sirota-Madi A."/>
            <person name="Olender T."/>
            <person name="Helman Y."/>
            <person name="Ingham C."/>
            <person name="Brainis I."/>
            <person name="Roth D."/>
            <person name="Hagi E."/>
            <person name="Brodsky L."/>
            <person name="Leshkowitz D."/>
            <person name="Galatenko V."/>
            <person name="Nikolaev V."/>
            <person name="Mugasimangalam R.C."/>
            <person name="Bransburg-Zabary S."/>
            <person name="Gutnick D.L."/>
            <person name="Lancet D."/>
            <person name="Ben-Jacob E."/>
        </authorList>
    </citation>
    <scope>NUCLEOTIDE SEQUENCE [LARGE SCALE GENOMIC DNA]</scope>
    <source>
        <strain evidence="1 2">V453</strain>
    </source>
</reference>
<accession>A0A2R9SWM1</accession>
<dbReference type="Proteomes" id="UP000003094">
    <property type="component" value="Unassembled WGS sequence"/>
</dbReference>